<dbReference type="AlphaFoldDB" id="A0A382U4K8"/>
<proteinExistence type="predicted"/>
<evidence type="ECO:0000313" key="1">
    <source>
        <dbReference type="EMBL" id="SVD29183.1"/>
    </source>
</evidence>
<dbReference type="EMBL" id="UINC01141449">
    <property type="protein sequence ID" value="SVD29183.1"/>
    <property type="molecule type" value="Genomic_DNA"/>
</dbReference>
<name>A0A382U4K8_9ZZZZ</name>
<sequence length="182" mass="20508">QGYGRGEQLYPSIAYCVKHGMKESWRKVRCLKGNVKGGVTVGKTYTVKNVRTYDGRTPSDKNFSPWEPIKEYSINGKWQSSRYFLSLCPDTGGIAPTLWEGLSNARGQMNGYWWAFCTKQEARDKGGADEITKLGLQIFLYEWAGIYATGYPKNYGGLSGEDAAEKWIDDVTDDMHRAMIFG</sequence>
<protein>
    <submittedName>
        <fullName evidence="1">Uncharacterized protein</fullName>
    </submittedName>
</protein>
<gene>
    <name evidence="1" type="ORF">METZ01_LOCUS382037</name>
</gene>
<reference evidence="1" key="1">
    <citation type="submission" date="2018-05" db="EMBL/GenBank/DDBJ databases">
        <authorList>
            <person name="Lanie J.A."/>
            <person name="Ng W.-L."/>
            <person name="Kazmierczak K.M."/>
            <person name="Andrzejewski T.M."/>
            <person name="Davidsen T.M."/>
            <person name="Wayne K.J."/>
            <person name="Tettelin H."/>
            <person name="Glass J.I."/>
            <person name="Rusch D."/>
            <person name="Podicherti R."/>
            <person name="Tsui H.-C.T."/>
            <person name="Winkler M.E."/>
        </authorList>
    </citation>
    <scope>NUCLEOTIDE SEQUENCE</scope>
</reference>
<feature type="non-terminal residue" evidence="1">
    <location>
        <position position="1"/>
    </location>
</feature>
<organism evidence="1">
    <name type="scientific">marine metagenome</name>
    <dbReference type="NCBI Taxonomy" id="408172"/>
    <lineage>
        <taxon>unclassified sequences</taxon>
        <taxon>metagenomes</taxon>
        <taxon>ecological metagenomes</taxon>
    </lineage>
</organism>
<accession>A0A382U4K8</accession>